<accession>A0A9X3DX44</accession>
<organism evidence="1 2">
    <name type="scientific">Acinetobacter nematophilus</name>
    <dbReference type="NCBI Taxonomy" id="2994642"/>
    <lineage>
        <taxon>Bacteria</taxon>
        <taxon>Pseudomonadati</taxon>
        <taxon>Pseudomonadota</taxon>
        <taxon>Gammaproteobacteria</taxon>
        <taxon>Moraxellales</taxon>
        <taxon>Moraxellaceae</taxon>
        <taxon>Acinetobacter</taxon>
    </lineage>
</organism>
<dbReference type="EMBL" id="JAPKMY010000008">
    <property type="protein sequence ID" value="MCX5468926.1"/>
    <property type="molecule type" value="Genomic_DNA"/>
</dbReference>
<proteinExistence type="predicted"/>
<reference evidence="1" key="1">
    <citation type="submission" date="2022-11" db="EMBL/GenBank/DDBJ databases">
        <title>Biodiversity and phylogenetic relationships of bacteria.</title>
        <authorList>
            <person name="Machado R.A.R."/>
            <person name="Bhat A."/>
            <person name="Loulou A."/>
            <person name="Kallel S."/>
        </authorList>
    </citation>
    <scope>NUCLEOTIDE SEQUENCE</scope>
    <source>
        <strain evidence="1">A-IN1</strain>
    </source>
</reference>
<evidence type="ECO:0000313" key="2">
    <source>
        <dbReference type="Proteomes" id="UP001146019"/>
    </source>
</evidence>
<comment type="caution">
    <text evidence="1">The sequence shown here is derived from an EMBL/GenBank/DDBJ whole genome shotgun (WGS) entry which is preliminary data.</text>
</comment>
<name>A0A9X3DX44_9GAMM</name>
<protein>
    <submittedName>
        <fullName evidence="1">Uncharacterized protein</fullName>
    </submittedName>
</protein>
<sequence>MVLSKQEQTQLNAYNDKVANYQKLGVLVDTISTGLSAPTSSGLGIATATLSPVASYEIGQYFKSKDAEGSTAHILAHTVLGAAVAAAGGNDALTAGLSVDCAEASNVSIQDLFLIHHALSGLERLKFIT</sequence>
<dbReference type="Proteomes" id="UP001146019">
    <property type="component" value="Unassembled WGS sequence"/>
</dbReference>
<keyword evidence="2" id="KW-1185">Reference proteome</keyword>
<dbReference type="AlphaFoldDB" id="A0A9X3DX44"/>
<evidence type="ECO:0000313" key="1">
    <source>
        <dbReference type="EMBL" id="MCX5468926.1"/>
    </source>
</evidence>
<gene>
    <name evidence="1" type="ORF">OSH00_14445</name>
</gene>